<dbReference type="InterPro" id="IPR050361">
    <property type="entry name" value="MPP/UQCRC_Complex"/>
</dbReference>
<evidence type="ECO:0000313" key="6">
    <source>
        <dbReference type="Proteomes" id="UP000185739"/>
    </source>
</evidence>
<feature type="signal peptide" evidence="2">
    <location>
        <begin position="1"/>
        <end position="46"/>
    </location>
</feature>
<organism evidence="5 6">
    <name type="scientific">Thauera chlorobenzoica</name>
    <dbReference type="NCBI Taxonomy" id="96773"/>
    <lineage>
        <taxon>Bacteria</taxon>
        <taxon>Pseudomonadati</taxon>
        <taxon>Pseudomonadota</taxon>
        <taxon>Betaproteobacteria</taxon>
        <taxon>Rhodocyclales</taxon>
        <taxon>Zoogloeaceae</taxon>
        <taxon>Thauera</taxon>
    </lineage>
</organism>
<sequence length="474" mass="50206">MIATLTPFVHATSPQRRPAHALLARFASIAALALTAFLGLAAPAQATPQIQHWTAPTGARVYFVESRALPLVDIRVDFAAGAAYDPPAKAGLAGLVQALLDAGAGGLDEQTIAEREADLGARLGGGTDDDRASLSLRSLSTTAERDAAVELAATLLAQPAFPAEILERERQRTIAALREALTQPATLAARQFSAAVYAGHPYGRQVTPESLSAITRTDLVDFHRRHYAAARASVAIVGDVDRTTAEHIAVRLTEALPQAGATTTLPPPAPIDAATFRIPHPSAQAHILLGQPGMAREDADYFALLVGNYVLGGGGFVSRLTKEVREKRGFAYSVYSYLSPQQVAGPFQIGLQTRGSQAEEALAVVRDTLARFIADGPTAEELQAAKDNLVNGFGLRLDSNAKLLEHVAMIGFYRLALDWLDTYPRQVAGVDAAAVREAWQRRIRAQQLVTVIAGGDGDRAPDGEPAAAAQGAEQ</sequence>
<dbReference type="EMBL" id="CP018839">
    <property type="protein sequence ID" value="APR03446.1"/>
    <property type="molecule type" value="Genomic_DNA"/>
</dbReference>
<dbReference type="PANTHER" id="PTHR11851:SF224">
    <property type="entry name" value="PROCESSING PROTEASE"/>
    <property type="match status" value="1"/>
</dbReference>
<dbReference type="InterPro" id="IPR007863">
    <property type="entry name" value="Peptidase_M16_C"/>
</dbReference>
<name>A0A1H5XLN3_9RHOO</name>
<dbReference type="RefSeq" id="WP_083945137.1">
    <property type="nucleotide sequence ID" value="NZ_CP018839.1"/>
</dbReference>
<dbReference type="Pfam" id="PF00675">
    <property type="entry name" value="Peptidase_M16"/>
    <property type="match status" value="1"/>
</dbReference>
<evidence type="ECO:0000256" key="2">
    <source>
        <dbReference type="SAM" id="SignalP"/>
    </source>
</evidence>
<feature type="region of interest" description="Disordered" evidence="1">
    <location>
        <begin position="454"/>
        <end position="474"/>
    </location>
</feature>
<dbReference type="STRING" id="96773.Tchl_0581"/>
<keyword evidence="5" id="KW-0378">Hydrolase</keyword>
<dbReference type="GO" id="GO:0006508">
    <property type="term" value="P:proteolysis"/>
    <property type="evidence" value="ECO:0007669"/>
    <property type="project" value="UniProtKB-KW"/>
</dbReference>
<gene>
    <name evidence="5" type="ORF">Tchl_0581</name>
</gene>
<evidence type="ECO:0000313" key="5">
    <source>
        <dbReference type="EMBL" id="APR03446.1"/>
    </source>
</evidence>
<dbReference type="OrthoDB" id="9811314at2"/>
<proteinExistence type="predicted"/>
<feature type="chain" id="PRO_5044292368" evidence="2">
    <location>
        <begin position="47"/>
        <end position="474"/>
    </location>
</feature>
<evidence type="ECO:0000259" key="3">
    <source>
        <dbReference type="Pfam" id="PF00675"/>
    </source>
</evidence>
<dbReference type="AlphaFoldDB" id="A0A1H5XLN3"/>
<feature type="domain" description="Peptidase M16 N-terminal" evidence="3">
    <location>
        <begin position="70"/>
        <end position="206"/>
    </location>
</feature>
<dbReference type="GO" id="GO:0046872">
    <property type="term" value="F:metal ion binding"/>
    <property type="evidence" value="ECO:0007669"/>
    <property type="project" value="InterPro"/>
</dbReference>
<feature type="compositionally biased region" description="Low complexity" evidence="1">
    <location>
        <begin position="463"/>
        <end position="474"/>
    </location>
</feature>
<dbReference type="Pfam" id="PF05193">
    <property type="entry name" value="Peptidase_M16_C"/>
    <property type="match status" value="1"/>
</dbReference>
<evidence type="ECO:0000256" key="1">
    <source>
        <dbReference type="SAM" id="MobiDB-lite"/>
    </source>
</evidence>
<accession>A0A1H5XLN3</accession>
<dbReference type="Proteomes" id="UP000185739">
    <property type="component" value="Chromosome"/>
</dbReference>
<dbReference type="Gene3D" id="3.30.830.10">
    <property type="entry name" value="Metalloenzyme, LuxS/M16 peptidase-like"/>
    <property type="match status" value="2"/>
</dbReference>
<feature type="domain" description="Peptidase M16 C-terminal" evidence="4">
    <location>
        <begin position="214"/>
        <end position="389"/>
    </location>
</feature>
<protein>
    <submittedName>
        <fullName evidence="5">Zinc protease</fullName>
    </submittedName>
</protein>
<keyword evidence="5" id="KW-0645">Protease</keyword>
<keyword evidence="6" id="KW-1185">Reference proteome</keyword>
<dbReference type="KEGG" id="tcl:Tchl_0581"/>
<dbReference type="PANTHER" id="PTHR11851">
    <property type="entry name" value="METALLOPROTEASE"/>
    <property type="match status" value="1"/>
</dbReference>
<dbReference type="InterPro" id="IPR011249">
    <property type="entry name" value="Metalloenz_LuxS/M16"/>
</dbReference>
<reference evidence="5 6" key="1">
    <citation type="submission" date="2016-12" db="EMBL/GenBank/DDBJ databases">
        <title>Complete genome sequence of Thauera chlorobenzoica, a Betaproteobacterium degrading haloaromatics anaerobically to CO2 and halides.</title>
        <authorList>
            <person name="Goris T."/>
            <person name="Mergelsberg M."/>
            <person name="Boll M."/>
        </authorList>
    </citation>
    <scope>NUCLEOTIDE SEQUENCE [LARGE SCALE GENOMIC DNA]</scope>
    <source>
        <strain evidence="5 6">3CB1</strain>
    </source>
</reference>
<keyword evidence="2" id="KW-0732">Signal</keyword>
<dbReference type="InterPro" id="IPR011765">
    <property type="entry name" value="Pept_M16_N"/>
</dbReference>
<dbReference type="GO" id="GO:0008233">
    <property type="term" value="F:peptidase activity"/>
    <property type="evidence" value="ECO:0007669"/>
    <property type="project" value="UniProtKB-KW"/>
</dbReference>
<dbReference type="SUPFAM" id="SSF63411">
    <property type="entry name" value="LuxS/MPP-like metallohydrolase"/>
    <property type="match status" value="2"/>
</dbReference>
<evidence type="ECO:0000259" key="4">
    <source>
        <dbReference type="Pfam" id="PF05193"/>
    </source>
</evidence>